<gene>
    <name evidence="2" type="ORF">EV214_13411</name>
</gene>
<dbReference type="InterPro" id="IPR000182">
    <property type="entry name" value="GNAT_dom"/>
</dbReference>
<sequence>MELSTERLIIIPLKLHQFKLLLDGVDKFEKALKLSASNECLEEHTQEAMKGLYEEAVKNRDRYLWYTNWQIILKSENKSIGSACFMKCPDENGQIEIGYGINSTYQNNGYMTEAAQAICEWAISQSDVSIIIAETEKNNIASHKVLQKCGMKKYKETGERILWRIKAVV</sequence>
<protein>
    <submittedName>
        <fullName evidence="2">RimJ/RimL family protein N-acetyltransferase</fullName>
    </submittedName>
</protein>
<dbReference type="Pfam" id="PF13302">
    <property type="entry name" value="Acetyltransf_3"/>
    <property type="match status" value="1"/>
</dbReference>
<dbReference type="OrthoDB" id="7863753at2"/>
<dbReference type="RefSeq" id="WP_132247747.1">
    <property type="nucleotide sequence ID" value="NZ_SLWV01000034.1"/>
</dbReference>
<name>A0A4R2K756_9FIRM</name>
<keyword evidence="2" id="KW-0808">Transferase</keyword>
<evidence type="ECO:0000313" key="3">
    <source>
        <dbReference type="Proteomes" id="UP000294919"/>
    </source>
</evidence>
<dbReference type="Gene3D" id="3.40.630.30">
    <property type="match status" value="1"/>
</dbReference>
<dbReference type="Proteomes" id="UP000294919">
    <property type="component" value="Unassembled WGS sequence"/>
</dbReference>
<dbReference type="PANTHER" id="PTHR43792:SF13">
    <property type="entry name" value="ACETYLTRANSFERASE"/>
    <property type="match status" value="1"/>
</dbReference>
<dbReference type="GO" id="GO:0016747">
    <property type="term" value="F:acyltransferase activity, transferring groups other than amino-acyl groups"/>
    <property type="evidence" value="ECO:0007669"/>
    <property type="project" value="InterPro"/>
</dbReference>
<evidence type="ECO:0000313" key="2">
    <source>
        <dbReference type="EMBL" id="TCO69151.1"/>
    </source>
</evidence>
<dbReference type="PROSITE" id="PS51186">
    <property type="entry name" value="GNAT"/>
    <property type="match status" value="1"/>
</dbReference>
<evidence type="ECO:0000259" key="1">
    <source>
        <dbReference type="PROSITE" id="PS51186"/>
    </source>
</evidence>
<dbReference type="InterPro" id="IPR051531">
    <property type="entry name" value="N-acetyltransferase"/>
</dbReference>
<feature type="domain" description="N-acetyltransferase" evidence="1">
    <location>
        <begin position="32"/>
        <end position="169"/>
    </location>
</feature>
<dbReference type="PANTHER" id="PTHR43792">
    <property type="entry name" value="GNAT FAMILY, PUTATIVE (AFU_ORTHOLOGUE AFUA_3G00765)-RELATED-RELATED"/>
    <property type="match status" value="1"/>
</dbReference>
<keyword evidence="3" id="KW-1185">Reference proteome</keyword>
<dbReference type="SUPFAM" id="SSF55729">
    <property type="entry name" value="Acyl-CoA N-acyltransferases (Nat)"/>
    <property type="match status" value="1"/>
</dbReference>
<proteinExistence type="predicted"/>
<organism evidence="2 3">
    <name type="scientific">Marinisporobacter balticus</name>
    <dbReference type="NCBI Taxonomy" id="2018667"/>
    <lineage>
        <taxon>Bacteria</taxon>
        <taxon>Bacillati</taxon>
        <taxon>Bacillota</taxon>
        <taxon>Clostridia</taxon>
        <taxon>Peptostreptococcales</taxon>
        <taxon>Thermotaleaceae</taxon>
        <taxon>Marinisporobacter</taxon>
    </lineage>
</organism>
<comment type="caution">
    <text evidence="2">The sequence shown here is derived from an EMBL/GenBank/DDBJ whole genome shotgun (WGS) entry which is preliminary data.</text>
</comment>
<reference evidence="2 3" key="1">
    <citation type="submission" date="2019-03" db="EMBL/GenBank/DDBJ databases">
        <title>Genomic Encyclopedia of Type Strains, Phase IV (KMG-IV): sequencing the most valuable type-strain genomes for metagenomic binning, comparative biology and taxonomic classification.</title>
        <authorList>
            <person name="Goeker M."/>
        </authorList>
    </citation>
    <scope>NUCLEOTIDE SEQUENCE [LARGE SCALE GENOMIC DNA]</scope>
    <source>
        <strain evidence="2 3">DSM 102940</strain>
    </source>
</reference>
<dbReference type="AlphaFoldDB" id="A0A4R2K756"/>
<dbReference type="EMBL" id="SLWV01000034">
    <property type="protein sequence ID" value="TCO69151.1"/>
    <property type="molecule type" value="Genomic_DNA"/>
</dbReference>
<dbReference type="InterPro" id="IPR016181">
    <property type="entry name" value="Acyl_CoA_acyltransferase"/>
</dbReference>
<accession>A0A4R2K756</accession>